<dbReference type="STRING" id="1121131.SAMN02745229_02104"/>
<keyword evidence="2" id="KW-0378">Hydrolase</keyword>
<dbReference type="InterPro" id="IPR036514">
    <property type="entry name" value="SGNH_hydro_sf"/>
</dbReference>
<evidence type="ECO:0000313" key="2">
    <source>
        <dbReference type="EMBL" id="SHI21789.1"/>
    </source>
</evidence>
<dbReference type="Proteomes" id="UP000184278">
    <property type="component" value="Unassembled WGS sequence"/>
</dbReference>
<dbReference type="RefSeq" id="WP_073387575.1">
    <property type="nucleotide sequence ID" value="NZ_FQXK01000017.1"/>
</dbReference>
<evidence type="ECO:0000259" key="1">
    <source>
        <dbReference type="Pfam" id="PF13472"/>
    </source>
</evidence>
<gene>
    <name evidence="2" type="ORF">SAMN02745229_02104</name>
</gene>
<dbReference type="Gene3D" id="2.60.120.260">
    <property type="entry name" value="Galactose-binding domain-like"/>
    <property type="match status" value="1"/>
</dbReference>
<dbReference type="GO" id="GO:0052689">
    <property type="term" value="F:carboxylic ester hydrolase activity"/>
    <property type="evidence" value="ECO:0007669"/>
    <property type="project" value="InterPro"/>
</dbReference>
<name>A0A1M5ZC95_BUTFI</name>
<dbReference type="SUPFAM" id="SSF52266">
    <property type="entry name" value="SGNH hydrolase"/>
    <property type="match status" value="1"/>
</dbReference>
<dbReference type="InterPro" id="IPR037461">
    <property type="entry name" value="CtCE2-like_dom"/>
</dbReference>
<keyword evidence="3" id="KW-1185">Reference proteome</keyword>
<dbReference type="GeneID" id="89509732"/>
<sequence>MELKEYCFLPTDEYVKPLGRTFMLDDIRILSLSGSGVEFKYTGTKLTVTFYGDSTTSVDENMPQPWRDQARVAVIVDDVMQLDTVIKKPMEVFEVCGLDESIPAAEHIVKIIKLSEPRMSTAGLGEIRILAESPAQPTPLKDKYIEFIGDSITCGYGVDVPNEFHPFATGNENVTKALSYKTAQKLDADYSMVSYSGHGLISGYTPDPNVPKLEELIQPYYDIFAYSYNTFRGLQMESRKWDFASERKPDVIVINLGTNDDSYVQQDEEKRQAFYKAYISFLEKVHGFNPTSKIVVAFGLMGDALFKTEQEAVNAFKEKSGFNEVYAVHLTPQDPEKNGYGADYHPSPVSHELAAVELSEFIKGIDD</sequence>
<dbReference type="EMBL" id="FQXK01000017">
    <property type="protein sequence ID" value="SHI21789.1"/>
    <property type="molecule type" value="Genomic_DNA"/>
</dbReference>
<dbReference type="PANTHER" id="PTHR37834">
    <property type="entry name" value="GDSL-LIKE LIPASE/ACYLHYDROLASE DOMAIN PROTEIN (AFU_ORTHOLOGUE AFUA_2G00620)"/>
    <property type="match status" value="1"/>
</dbReference>
<dbReference type="Gene3D" id="3.40.50.1110">
    <property type="entry name" value="SGNH hydrolase"/>
    <property type="match status" value="1"/>
</dbReference>
<dbReference type="AlphaFoldDB" id="A0A1M5ZC95"/>
<dbReference type="CDD" id="cd01831">
    <property type="entry name" value="Endoglucanase_E_like"/>
    <property type="match status" value="1"/>
</dbReference>
<dbReference type="Pfam" id="PF13472">
    <property type="entry name" value="Lipase_GDSL_2"/>
    <property type="match status" value="1"/>
</dbReference>
<proteinExistence type="predicted"/>
<dbReference type="PANTHER" id="PTHR37834:SF2">
    <property type="entry name" value="ESTERASE, SGNH HYDROLASE-TYPE"/>
    <property type="match status" value="1"/>
</dbReference>
<dbReference type="OrthoDB" id="9801375at2"/>
<evidence type="ECO:0000313" key="3">
    <source>
        <dbReference type="Proteomes" id="UP000184278"/>
    </source>
</evidence>
<dbReference type="InterPro" id="IPR013830">
    <property type="entry name" value="SGNH_hydro"/>
</dbReference>
<dbReference type="InterPro" id="IPR052762">
    <property type="entry name" value="PCW_deacetylase/CE"/>
</dbReference>
<protein>
    <submittedName>
        <fullName evidence="2">GDSL-like Lipase/Acylhydrolase family protein</fullName>
    </submittedName>
</protein>
<organism evidence="2 3">
    <name type="scientific">Butyrivibrio fibrisolvens DSM 3071</name>
    <dbReference type="NCBI Taxonomy" id="1121131"/>
    <lineage>
        <taxon>Bacteria</taxon>
        <taxon>Bacillati</taxon>
        <taxon>Bacillota</taxon>
        <taxon>Clostridia</taxon>
        <taxon>Lachnospirales</taxon>
        <taxon>Lachnospiraceae</taxon>
        <taxon>Butyrivibrio</taxon>
    </lineage>
</organism>
<accession>A0A1M5ZC95</accession>
<reference evidence="3" key="1">
    <citation type="submission" date="2016-11" db="EMBL/GenBank/DDBJ databases">
        <authorList>
            <person name="Varghese N."/>
            <person name="Submissions S."/>
        </authorList>
    </citation>
    <scope>NUCLEOTIDE SEQUENCE [LARGE SCALE GENOMIC DNA]</scope>
    <source>
        <strain evidence="3">DSM 3071</strain>
    </source>
</reference>
<feature type="domain" description="SGNH hydrolase-type esterase" evidence="1">
    <location>
        <begin position="147"/>
        <end position="352"/>
    </location>
</feature>